<keyword evidence="1" id="KW-1133">Transmembrane helix</keyword>
<gene>
    <name evidence="2" type="ORF">BST96_07480</name>
</gene>
<feature type="transmembrane region" description="Helical" evidence="1">
    <location>
        <begin position="12"/>
        <end position="29"/>
    </location>
</feature>
<keyword evidence="3" id="KW-1185">Reference proteome</keyword>
<accession>A0A1X9NC09</accession>
<dbReference type="Pfam" id="PF11174">
    <property type="entry name" value="DUF2970"/>
    <property type="match status" value="1"/>
</dbReference>
<dbReference type="RefSeq" id="WP_085758100.1">
    <property type="nucleotide sequence ID" value="NZ_CP019343.1"/>
</dbReference>
<name>A0A1X9NC09_9GAMM</name>
<dbReference type="InterPro" id="IPR021344">
    <property type="entry name" value="DUF2970"/>
</dbReference>
<dbReference type="STRING" id="716816.BST96_07480"/>
<feature type="transmembrane region" description="Helical" evidence="1">
    <location>
        <begin position="50"/>
        <end position="70"/>
    </location>
</feature>
<dbReference type="EMBL" id="CP019343">
    <property type="protein sequence ID" value="ARN73972.1"/>
    <property type="molecule type" value="Genomic_DNA"/>
</dbReference>
<evidence type="ECO:0008006" key="4">
    <source>
        <dbReference type="Google" id="ProtNLM"/>
    </source>
</evidence>
<sequence length="72" mass="8010">MKDDNAGSEEKPLSFFQMVGSVLASFFGVQSKKNKERDFKRGKASQFIAVGILMTAVWYGAIYFLVNVVLAK</sequence>
<organism evidence="2 3">
    <name type="scientific">Oceanicoccus sagamiensis</name>
    <dbReference type="NCBI Taxonomy" id="716816"/>
    <lineage>
        <taxon>Bacteria</taxon>
        <taxon>Pseudomonadati</taxon>
        <taxon>Pseudomonadota</taxon>
        <taxon>Gammaproteobacteria</taxon>
        <taxon>Cellvibrionales</taxon>
        <taxon>Spongiibacteraceae</taxon>
        <taxon>Oceanicoccus</taxon>
    </lineage>
</organism>
<evidence type="ECO:0000313" key="2">
    <source>
        <dbReference type="EMBL" id="ARN73972.1"/>
    </source>
</evidence>
<dbReference type="KEGG" id="osg:BST96_07480"/>
<dbReference type="OrthoDB" id="5625885at2"/>
<proteinExistence type="predicted"/>
<reference evidence="2 3" key="1">
    <citation type="submission" date="2016-11" db="EMBL/GenBank/DDBJ databases">
        <title>Trade-off between light-utilization and light-protection in marine flavobacteria.</title>
        <authorList>
            <person name="Kumagai Y."/>
        </authorList>
    </citation>
    <scope>NUCLEOTIDE SEQUENCE [LARGE SCALE GENOMIC DNA]</scope>
    <source>
        <strain evidence="2 3">NBRC 107125</strain>
    </source>
</reference>
<dbReference type="Proteomes" id="UP000193450">
    <property type="component" value="Chromosome"/>
</dbReference>
<evidence type="ECO:0000256" key="1">
    <source>
        <dbReference type="SAM" id="Phobius"/>
    </source>
</evidence>
<keyword evidence="1" id="KW-0812">Transmembrane</keyword>
<evidence type="ECO:0000313" key="3">
    <source>
        <dbReference type="Proteomes" id="UP000193450"/>
    </source>
</evidence>
<dbReference type="AlphaFoldDB" id="A0A1X9NC09"/>
<keyword evidence="1" id="KW-0472">Membrane</keyword>
<protein>
    <recommendedName>
        <fullName evidence="4">DUF2970 domain-containing protein</fullName>
    </recommendedName>
</protein>